<organism evidence="2 3">
    <name type="scientific">Vitrella brassicaformis (strain CCMP3155)</name>
    <dbReference type="NCBI Taxonomy" id="1169540"/>
    <lineage>
        <taxon>Eukaryota</taxon>
        <taxon>Sar</taxon>
        <taxon>Alveolata</taxon>
        <taxon>Colpodellida</taxon>
        <taxon>Vitrellaceae</taxon>
        <taxon>Vitrella</taxon>
    </lineage>
</organism>
<feature type="region of interest" description="Disordered" evidence="1">
    <location>
        <begin position="1"/>
        <end position="21"/>
    </location>
</feature>
<accession>A0A0G4EXK8</accession>
<dbReference type="Proteomes" id="UP000041254">
    <property type="component" value="Unassembled WGS sequence"/>
</dbReference>
<protein>
    <submittedName>
        <fullName evidence="2">Uncharacterized protein</fullName>
    </submittedName>
</protein>
<feature type="compositionally biased region" description="Polar residues" evidence="1">
    <location>
        <begin position="489"/>
        <end position="500"/>
    </location>
</feature>
<name>A0A0G4EXK8_VITBC</name>
<feature type="compositionally biased region" description="Pro residues" evidence="1">
    <location>
        <begin position="474"/>
        <end position="484"/>
    </location>
</feature>
<feature type="compositionally biased region" description="Polar residues" evidence="1">
    <location>
        <begin position="1"/>
        <end position="11"/>
    </location>
</feature>
<dbReference type="AlphaFoldDB" id="A0A0G4EXK8"/>
<feature type="compositionally biased region" description="Basic and acidic residues" evidence="1">
    <location>
        <begin position="108"/>
        <end position="126"/>
    </location>
</feature>
<feature type="compositionally biased region" description="Basic and acidic residues" evidence="1">
    <location>
        <begin position="584"/>
        <end position="602"/>
    </location>
</feature>
<feature type="region of interest" description="Disordered" evidence="1">
    <location>
        <begin position="436"/>
        <end position="607"/>
    </location>
</feature>
<feature type="region of interest" description="Disordered" evidence="1">
    <location>
        <begin position="101"/>
        <end position="127"/>
    </location>
</feature>
<dbReference type="PANTHER" id="PTHR24216">
    <property type="entry name" value="PAXILLIN-RELATED"/>
    <property type="match status" value="1"/>
</dbReference>
<feature type="compositionally biased region" description="Low complexity" evidence="1">
    <location>
        <begin position="655"/>
        <end position="691"/>
    </location>
</feature>
<dbReference type="VEuPathDB" id="CryptoDB:Vbra_2457"/>
<sequence length="830" mass="91974">MELQPPTAQYASPSSPSPPPTKLLKRTLREFFTDGGTLDLKSPRNWVIRCAPVPHQASLHRSVAPKCAIPIWQRTYNAKRALLRDRRHVEKWLEGLREMSLPMEGGEGEGRREVVKTEGETMREEAGLSDAAIRKHRCRLLFGGDEEYYQFIPEGAELEPLVGHFGEEGSEEPQTLQTEPDTDSKTLQEKVVFFREDQKTVLREMLLHYPQYVGPSPQAPMQRCSWFRFLIDSSLLRNYGGVIDFGQAINAFECNRDPHVSHLTLTSRGGLPFRNFLGALFDILTAEDGCPLPLPLPPTVEGTVRKKPPPAHYISGFIAEYLPRLKDLLPPLLVPSSGSEAPSSGKHTHSTRTPVHSTPQVTKLTDKPASVLPPTPRKELLFDAGPLELDIPRVAHSNPYWLHHLVEQQLIEPEVIRLIAQFEVPLRRIFSLYSRTHVPPKDPKDLSHQPRIRAREPSPLPLLVNPPQSLSPITPDPTPAQSPEPPEDATSSRAPSSSPKVTRRKSRPSIRTPREAYKPSASPRRGSISQMGAGATARRPSTSPYGPKANGTGAKKGQRKEILLVQGKDEGSSAKGKQKAAAAGEREGGETGGGEGEKGRERERRHKSVRKEPFLLYSDLWKFLVDFNFFPDKIGRYHAQYLWRRIKCGKEEDPTSSSTHTGTTASSSLSLSTRPLTHPPSGAGAPRSSSRMPSVLAATAPPPGPPHTAGSISSSGPRKKSWAEPPPNVCLGKMYFEGFVEYIFRCGFGHLTVEGNLWQRTASSHNKALWTLTLLRRAWRVNGFAARDAQIDPEGQGDSMWLQGGGGLSLRRFHADRILLRELVGGLTFQ</sequence>
<feature type="compositionally biased region" description="Basic and acidic residues" evidence="1">
    <location>
        <begin position="559"/>
        <end position="572"/>
    </location>
</feature>
<dbReference type="InParanoid" id="A0A0G4EXK8"/>
<evidence type="ECO:0000313" key="2">
    <source>
        <dbReference type="EMBL" id="CEM03339.1"/>
    </source>
</evidence>
<dbReference type="EMBL" id="CDMY01000338">
    <property type="protein sequence ID" value="CEM03339.1"/>
    <property type="molecule type" value="Genomic_DNA"/>
</dbReference>
<gene>
    <name evidence="2" type="ORF">Vbra_2457</name>
</gene>
<feature type="compositionally biased region" description="Polar residues" evidence="1">
    <location>
        <begin position="351"/>
        <end position="363"/>
    </location>
</feature>
<feature type="compositionally biased region" description="Basic and acidic residues" evidence="1">
    <location>
        <begin position="439"/>
        <end position="456"/>
    </location>
</feature>
<reference evidence="2 3" key="1">
    <citation type="submission" date="2014-11" db="EMBL/GenBank/DDBJ databases">
        <authorList>
            <person name="Zhu J."/>
            <person name="Qi W."/>
            <person name="Song R."/>
        </authorList>
    </citation>
    <scope>NUCLEOTIDE SEQUENCE [LARGE SCALE GENOMIC DNA]</scope>
</reference>
<keyword evidence="3" id="KW-1185">Reference proteome</keyword>
<evidence type="ECO:0000256" key="1">
    <source>
        <dbReference type="SAM" id="MobiDB-lite"/>
    </source>
</evidence>
<feature type="compositionally biased region" description="Low complexity" evidence="1">
    <location>
        <begin position="573"/>
        <end position="583"/>
    </location>
</feature>
<feature type="region of interest" description="Disordered" evidence="1">
    <location>
        <begin position="336"/>
        <end position="376"/>
    </location>
</feature>
<feature type="region of interest" description="Disordered" evidence="1">
    <location>
        <begin position="651"/>
        <end position="723"/>
    </location>
</feature>
<evidence type="ECO:0000313" key="3">
    <source>
        <dbReference type="Proteomes" id="UP000041254"/>
    </source>
</evidence>
<proteinExistence type="predicted"/>